<reference evidence="1 2" key="1">
    <citation type="submission" date="2019-05" db="EMBL/GenBank/DDBJ databases">
        <title>Emergence of the Ug99 lineage of the wheat stem rust pathogen through somatic hybridization.</title>
        <authorList>
            <person name="Li F."/>
            <person name="Upadhyaya N.M."/>
            <person name="Sperschneider J."/>
            <person name="Matny O."/>
            <person name="Nguyen-Phuc H."/>
            <person name="Mago R."/>
            <person name="Raley C."/>
            <person name="Miller M.E."/>
            <person name="Silverstein K.A.T."/>
            <person name="Henningsen E."/>
            <person name="Hirsch C.D."/>
            <person name="Visser B."/>
            <person name="Pretorius Z.A."/>
            <person name="Steffenson B.J."/>
            <person name="Schwessinger B."/>
            <person name="Dodds P.N."/>
            <person name="Figueroa M."/>
        </authorList>
    </citation>
    <scope>NUCLEOTIDE SEQUENCE [LARGE SCALE GENOMIC DNA]</scope>
    <source>
        <strain evidence="1 2">Ug99</strain>
    </source>
</reference>
<evidence type="ECO:0000313" key="2">
    <source>
        <dbReference type="Proteomes" id="UP000325313"/>
    </source>
</evidence>
<comment type="caution">
    <text evidence="1">The sequence shown here is derived from an EMBL/GenBank/DDBJ whole genome shotgun (WGS) entry which is preliminary data.</text>
</comment>
<dbReference type="AlphaFoldDB" id="A0A5B0RSP2"/>
<dbReference type="Proteomes" id="UP000325313">
    <property type="component" value="Unassembled WGS sequence"/>
</dbReference>
<proteinExistence type="predicted"/>
<dbReference type="EMBL" id="VDEP01000138">
    <property type="protein sequence ID" value="KAA1129036.1"/>
    <property type="molecule type" value="Genomic_DNA"/>
</dbReference>
<evidence type="ECO:0000313" key="1">
    <source>
        <dbReference type="EMBL" id="KAA1129036.1"/>
    </source>
</evidence>
<organism evidence="1 2">
    <name type="scientific">Puccinia graminis f. sp. tritici</name>
    <dbReference type="NCBI Taxonomy" id="56615"/>
    <lineage>
        <taxon>Eukaryota</taxon>
        <taxon>Fungi</taxon>
        <taxon>Dikarya</taxon>
        <taxon>Basidiomycota</taxon>
        <taxon>Pucciniomycotina</taxon>
        <taxon>Pucciniomycetes</taxon>
        <taxon>Pucciniales</taxon>
        <taxon>Pucciniaceae</taxon>
        <taxon>Puccinia</taxon>
    </lineage>
</organism>
<gene>
    <name evidence="1" type="ORF">PGTUg99_025413</name>
</gene>
<accession>A0A5B0RSP2</accession>
<protein>
    <submittedName>
        <fullName evidence="1">Uncharacterized protein</fullName>
    </submittedName>
</protein>
<sequence>MIAQKRGWAYVGLAHQQCVLALPGPVTKAIGGLERLEQMPKSGCNSYTRCQVGKSNRHLRLQKSKHDGKNSFESPKALARLVSVQGFRNRVISIESSSKLLGMACQTM</sequence>
<name>A0A5B0RSP2_PUCGR</name>